<reference evidence="2 3" key="2">
    <citation type="journal article" date="2009" name="Stand. Genomic Sci.">
        <title>Complete genome sequence of Staphylothermus marinus Stetter and Fiala 1986 type strain F1.</title>
        <authorList>
            <person name="Anderson I.J."/>
            <person name="Sun H."/>
            <person name="Lapidus A."/>
            <person name="Copeland A."/>
            <person name="Glavina Del Rio T."/>
            <person name="Tice H."/>
            <person name="Dalin E."/>
            <person name="Lucas S."/>
            <person name="Barry K."/>
            <person name="Land M."/>
            <person name="Richardson P."/>
            <person name="Huber H."/>
            <person name="Kyrpides N.C."/>
        </authorList>
    </citation>
    <scope>NUCLEOTIDE SEQUENCE [LARGE SCALE GENOMIC DNA]</scope>
    <source>
        <strain evidence="3">ATCC 43588 / DSM 3639 / JCM 9404 / F1</strain>
    </source>
</reference>
<evidence type="ECO:0000313" key="3">
    <source>
        <dbReference type="Proteomes" id="UP000000254"/>
    </source>
</evidence>
<accession>A3DNS3</accession>
<dbReference type="Pfam" id="PF09376">
    <property type="entry name" value="NurA"/>
    <property type="match status" value="1"/>
</dbReference>
<name>A3DNS3_STAMF</name>
<keyword evidence="3" id="KW-1185">Reference proteome</keyword>
<protein>
    <recommendedName>
        <fullName evidence="1">NurA domain-containing protein</fullName>
    </recommendedName>
</protein>
<evidence type="ECO:0000313" key="2">
    <source>
        <dbReference type="EMBL" id="ABN70283.1"/>
    </source>
</evidence>
<dbReference type="STRING" id="399550.Smar_1188"/>
<dbReference type="OrthoDB" id="43793at2157"/>
<dbReference type="AlphaFoldDB" id="A3DNS3"/>
<dbReference type="HOGENOM" id="CLU_680809_0_0_2"/>
<proteinExistence type="predicted"/>
<dbReference type="RefSeq" id="WP_011839474.1">
    <property type="nucleotide sequence ID" value="NC_009033.1"/>
</dbReference>
<feature type="domain" description="NurA" evidence="1">
    <location>
        <begin position="67"/>
        <end position="378"/>
    </location>
</feature>
<dbReference type="eggNOG" id="arCOG00287">
    <property type="taxonomic scope" value="Archaea"/>
</dbReference>
<dbReference type="Proteomes" id="UP000000254">
    <property type="component" value="Chromosome"/>
</dbReference>
<gene>
    <name evidence="2" type="ordered locus">Smar_1188</name>
</gene>
<dbReference type="InterPro" id="IPR018977">
    <property type="entry name" value="NurA_domain"/>
</dbReference>
<evidence type="ECO:0000259" key="1">
    <source>
        <dbReference type="SMART" id="SM00933"/>
    </source>
</evidence>
<dbReference type="SMART" id="SM00933">
    <property type="entry name" value="NurA"/>
    <property type="match status" value="1"/>
</dbReference>
<sequence length="404" mass="46408">MGSLTYLIDKIRRIAENNIDTYARDDDSRIHRLYDYIEYVSENVKTTRKPEMTFIDLGKIYPSKRFTNIYAVDSSSRVVDTPYLFIAIGSVSVINRFNGFIIDHPEPSQLIRSSPTSTGKFLAIVPEIISIIDDIRSDIEEIAYTHNPAGAPYTPSYNKFAILDELRIRLENYMLKQLCSRNIEDSILFLDGPIYYVPPIIKDIDKNSMEYQYLQAWKILMKERVKLVEKIISRNNVVIGIVKRLYKTNLLSRIDPLGIAGNARINDEAYLSLAVNNVVKNNVKIFVLGPIEYSFYNTRLNTVFPVKKIYYLGIPKRTIYGYSGFREYAFYRFEILSSSERFLDNKNISSLDPVLYDSVVAGSILPLSILIVDQRVKKITSAIANNLIREISQSGETTLRYISL</sequence>
<dbReference type="KEGG" id="smr:Smar_1188"/>
<dbReference type="GeneID" id="4906991"/>
<organism evidence="2 3">
    <name type="scientific">Staphylothermus marinus (strain ATCC 43588 / DSM 3639 / JCM 9404 / F1)</name>
    <dbReference type="NCBI Taxonomy" id="399550"/>
    <lineage>
        <taxon>Archaea</taxon>
        <taxon>Thermoproteota</taxon>
        <taxon>Thermoprotei</taxon>
        <taxon>Desulfurococcales</taxon>
        <taxon>Desulfurococcaceae</taxon>
        <taxon>Staphylothermus</taxon>
    </lineage>
</organism>
<reference evidence="3" key="1">
    <citation type="journal article" date="2009" name="BMC Genomics">
        <title>The complete genome sequence of Staphylothermus marinus reveals differences in sulfur metabolism among heterotrophic Crenarchaeota.</title>
        <authorList>
            <person name="Anderson I.J."/>
            <person name="Dharmarajan L."/>
            <person name="Rodriguez J."/>
            <person name="Hooper S."/>
            <person name="Porat I."/>
            <person name="Ulrich L.E."/>
            <person name="Elkins J.G."/>
            <person name="Mavromatis K."/>
            <person name="Sun H."/>
            <person name="Land M."/>
            <person name="Lapidus A."/>
            <person name="Lucas S."/>
            <person name="Barry K."/>
            <person name="Huber H."/>
            <person name="Zhulin I.B."/>
            <person name="Whitman W.B."/>
            <person name="Mukhopadhyay B."/>
            <person name="Woese C."/>
            <person name="Bristow J."/>
            <person name="Kyrpides N."/>
        </authorList>
    </citation>
    <scope>NUCLEOTIDE SEQUENCE [LARGE SCALE GENOMIC DNA]</scope>
    <source>
        <strain evidence="3">ATCC 43588 / DSM 3639 / JCM 9404 / F1</strain>
    </source>
</reference>
<dbReference type="EMBL" id="CP000575">
    <property type="protein sequence ID" value="ABN70283.1"/>
    <property type="molecule type" value="Genomic_DNA"/>
</dbReference>